<accession>A0AA38MEC8</accession>
<evidence type="ECO:0000256" key="1">
    <source>
        <dbReference type="SAM" id="MobiDB-lite"/>
    </source>
</evidence>
<proteinExistence type="predicted"/>
<feature type="region of interest" description="Disordered" evidence="1">
    <location>
        <begin position="72"/>
        <end position="92"/>
    </location>
</feature>
<sequence length="92" mass="10007">MDGTAMVLKVGEIPAWTQLLWHSPTTNGYLGDVPAPDWRGRPISIAHTSAKDTQSGADSDKRSMVLLDESGRHGHCYANGRRQIGPGSDRHI</sequence>
<organism evidence="2 3">
    <name type="scientific">Zophobas morio</name>
    <dbReference type="NCBI Taxonomy" id="2755281"/>
    <lineage>
        <taxon>Eukaryota</taxon>
        <taxon>Metazoa</taxon>
        <taxon>Ecdysozoa</taxon>
        <taxon>Arthropoda</taxon>
        <taxon>Hexapoda</taxon>
        <taxon>Insecta</taxon>
        <taxon>Pterygota</taxon>
        <taxon>Neoptera</taxon>
        <taxon>Endopterygota</taxon>
        <taxon>Coleoptera</taxon>
        <taxon>Polyphaga</taxon>
        <taxon>Cucujiformia</taxon>
        <taxon>Tenebrionidae</taxon>
        <taxon>Zophobas</taxon>
    </lineage>
</organism>
<keyword evidence="3" id="KW-1185">Reference proteome</keyword>
<comment type="caution">
    <text evidence="2">The sequence shown here is derived from an EMBL/GenBank/DDBJ whole genome shotgun (WGS) entry which is preliminary data.</text>
</comment>
<evidence type="ECO:0000313" key="3">
    <source>
        <dbReference type="Proteomes" id="UP001168821"/>
    </source>
</evidence>
<name>A0AA38MEC8_9CUCU</name>
<gene>
    <name evidence="2" type="ORF">Zmor_013113</name>
</gene>
<dbReference type="EMBL" id="JALNTZ010000004">
    <property type="protein sequence ID" value="KAJ3653885.1"/>
    <property type="molecule type" value="Genomic_DNA"/>
</dbReference>
<evidence type="ECO:0000313" key="2">
    <source>
        <dbReference type="EMBL" id="KAJ3653885.1"/>
    </source>
</evidence>
<dbReference type="Proteomes" id="UP001168821">
    <property type="component" value="Unassembled WGS sequence"/>
</dbReference>
<protein>
    <submittedName>
        <fullName evidence="2">Uncharacterized protein</fullName>
    </submittedName>
</protein>
<reference evidence="2" key="1">
    <citation type="journal article" date="2023" name="G3 (Bethesda)">
        <title>Whole genome assemblies of Zophobas morio and Tenebrio molitor.</title>
        <authorList>
            <person name="Kaur S."/>
            <person name="Stinson S.A."/>
            <person name="diCenzo G.C."/>
        </authorList>
    </citation>
    <scope>NUCLEOTIDE SEQUENCE</scope>
    <source>
        <strain evidence="2">QUZm001</strain>
    </source>
</reference>
<dbReference type="AlphaFoldDB" id="A0AA38MEC8"/>